<dbReference type="Pfam" id="PF07127">
    <property type="entry name" value="Nodulin_late"/>
    <property type="match status" value="1"/>
</dbReference>
<dbReference type="EMBL" id="MT371141">
    <property type="protein sequence ID" value="QQO74659.1"/>
    <property type="molecule type" value="mRNA"/>
</dbReference>
<sequence>MSLIPNLFYALIIFLFLFLVVTNGSKSYLIYTPTPCENSSDCARSTCYPFSTPKCIREKCQCI</sequence>
<accession>A0A7T8DV94</accession>
<keyword evidence="1" id="KW-0732">Signal</keyword>
<feature type="domain" description="Late nodulin" evidence="2">
    <location>
        <begin position="1"/>
        <end position="61"/>
    </location>
</feature>
<reference evidence="3" key="1">
    <citation type="journal article" date="2020" name="Mol. Cell">
        <title>Proteome analysis reveals a significant host-specific response in Rhizobium leguminosarum bv viciae endosymbiotic cells.</title>
        <authorList>
            <person name="Duran D."/>
            <person name="Albareda M."/>
            <person name="Marina A."/>
            <person name="Garcia C."/>
            <person name="Ruiz-Argueso T."/>
            <person name="Palacios J."/>
        </authorList>
    </citation>
    <scope>NUCLEOTIDE SEQUENCE</scope>
    <source>
        <tissue evidence="3">Root nodules</tissue>
    </source>
</reference>
<dbReference type="InterPro" id="IPR009810">
    <property type="entry name" value="Nodulin_late_dom"/>
</dbReference>
<name>A0A7T8DV94_PEA</name>
<evidence type="ECO:0000256" key="1">
    <source>
        <dbReference type="SAM" id="SignalP"/>
    </source>
</evidence>
<protein>
    <submittedName>
        <fullName evidence="3">Nodule-specific cysteine-rich peptide G43</fullName>
    </submittedName>
</protein>
<organism evidence="3">
    <name type="scientific">Pisum sativum</name>
    <name type="common">Garden pea</name>
    <name type="synonym">Lathyrus oleraceus</name>
    <dbReference type="NCBI Taxonomy" id="3888"/>
    <lineage>
        <taxon>Eukaryota</taxon>
        <taxon>Viridiplantae</taxon>
        <taxon>Streptophyta</taxon>
        <taxon>Embryophyta</taxon>
        <taxon>Tracheophyta</taxon>
        <taxon>Spermatophyta</taxon>
        <taxon>Magnoliopsida</taxon>
        <taxon>eudicotyledons</taxon>
        <taxon>Gunneridae</taxon>
        <taxon>Pentapetalae</taxon>
        <taxon>rosids</taxon>
        <taxon>fabids</taxon>
        <taxon>Fabales</taxon>
        <taxon>Fabaceae</taxon>
        <taxon>Papilionoideae</taxon>
        <taxon>50 kb inversion clade</taxon>
        <taxon>NPAAA clade</taxon>
        <taxon>Hologalegina</taxon>
        <taxon>IRL clade</taxon>
        <taxon>Fabeae</taxon>
        <taxon>Lathyrus</taxon>
    </lineage>
</organism>
<feature type="signal peptide" evidence="1">
    <location>
        <begin position="1"/>
        <end position="24"/>
    </location>
</feature>
<feature type="chain" id="PRO_5031476973" evidence="1">
    <location>
        <begin position="25"/>
        <end position="63"/>
    </location>
</feature>
<proteinExistence type="evidence at transcript level"/>
<dbReference type="AlphaFoldDB" id="A0A7T8DV94"/>
<evidence type="ECO:0000259" key="2">
    <source>
        <dbReference type="Pfam" id="PF07127"/>
    </source>
</evidence>
<dbReference type="GO" id="GO:0046872">
    <property type="term" value="F:metal ion binding"/>
    <property type="evidence" value="ECO:0007669"/>
    <property type="project" value="InterPro"/>
</dbReference>
<evidence type="ECO:0000313" key="3">
    <source>
        <dbReference type="EMBL" id="QQO74659.1"/>
    </source>
</evidence>